<dbReference type="PANTHER" id="PTHR30160:SF22">
    <property type="entry name" value="LIPOPOLYSACCHARIDE CORE BIOSYNTHESIS PROTEIN"/>
    <property type="match status" value="1"/>
</dbReference>
<keyword evidence="4" id="KW-1185">Reference proteome</keyword>
<sequence>MGDVAMTVPVLQTLVKQHPYLRITVLSRAFFRPVFDGIPGVSFYGADIRGKHKGIPGLYRLYRELKGLGIDAVADLHNVLRSKILRLFFLAGGFRVVQIDKGRGEKKALTRERNKVFVPLKTTHRRYADVFEKLGYGIDMSRPVFSEKRELTGELRQLLGAEELTGRKTIGIAPFAAFRGKMYPPDLMEEVIRKLDEKGKYTLLLFGGGKEEKKALDALQSRYAHVVNVAGKLSFEQELALISNLDVMVAMDSGNAHLAAIYGVRTITLWGVTHPYAGFYPFGQDMDDALLPDREKYPLIPTSVYGNKFPGGYEDVMRTISPDEVVEKILKGI</sequence>
<evidence type="ECO:0000313" key="4">
    <source>
        <dbReference type="Proteomes" id="UP000267469"/>
    </source>
</evidence>
<dbReference type="GO" id="GO:0009244">
    <property type="term" value="P:lipopolysaccharide core region biosynthetic process"/>
    <property type="evidence" value="ECO:0007669"/>
    <property type="project" value="TreeGrafter"/>
</dbReference>
<proteinExistence type="predicted"/>
<comment type="caution">
    <text evidence="3">The sequence shown here is derived from an EMBL/GenBank/DDBJ whole genome shotgun (WGS) entry which is preliminary data.</text>
</comment>
<dbReference type="OrthoDB" id="9768048at2"/>
<reference evidence="3 4" key="1">
    <citation type="submission" date="2018-10" db="EMBL/GenBank/DDBJ databases">
        <title>Sinomicrobium pectinilyticum sp. nov., a pectinase-producing bacterium isolated from alkaline and saline soil, and emended description of the genus Sinomicrobium.</title>
        <authorList>
            <person name="Cheng B."/>
            <person name="Li C."/>
            <person name="Lai Q."/>
            <person name="Du M."/>
            <person name="Shao Z."/>
            <person name="Xu P."/>
            <person name="Yang C."/>
        </authorList>
    </citation>
    <scope>NUCLEOTIDE SEQUENCE [LARGE SCALE GENOMIC DNA]</scope>
    <source>
        <strain evidence="3 4">5DNS001</strain>
    </source>
</reference>
<accession>A0A3N0ELY7</accession>
<organism evidence="3 4">
    <name type="scientific">Sinomicrobium pectinilyticum</name>
    <dbReference type="NCBI Taxonomy" id="1084421"/>
    <lineage>
        <taxon>Bacteria</taxon>
        <taxon>Pseudomonadati</taxon>
        <taxon>Bacteroidota</taxon>
        <taxon>Flavobacteriia</taxon>
        <taxon>Flavobacteriales</taxon>
        <taxon>Flavobacteriaceae</taxon>
        <taxon>Sinomicrobium</taxon>
    </lineage>
</organism>
<dbReference type="InterPro" id="IPR002201">
    <property type="entry name" value="Glyco_trans_9"/>
</dbReference>
<evidence type="ECO:0000313" key="3">
    <source>
        <dbReference type="EMBL" id="RNL88679.1"/>
    </source>
</evidence>
<dbReference type="Gene3D" id="3.40.50.2000">
    <property type="entry name" value="Glycogen Phosphorylase B"/>
    <property type="match status" value="2"/>
</dbReference>
<dbReference type="RefSeq" id="WP_123215441.1">
    <property type="nucleotide sequence ID" value="NZ_RJTM01000057.1"/>
</dbReference>
<dbReference type="PANTHER" id="PTHR30160">
    <property type="entry name" value="TETRAACYLDISACCHARIDE 4'-KINASE-RELATED"/>
    <property type="match status" value="1"/>
</dbReference>
<dbReference type="InterPro" id="IPR051199">
    <property type="entry name" value="LPS_LOS_Heptosyltrfase"/>
</dbReference>
<dbReference type="GO" id="GO:0008713">
    <property type="term" value="F:ADP-heptose-lipopolysaccharide heptosyltransferase activity"/>
    <property type="evidence" value="ECO:0007669"/>
    <property type="project" value="TreeGrafter"/>
</dbReference>
<gene>
    <name evidence="3" type="ORF">ED312_07770</name>
</gene>
<evidence type="ECO:0000256" key="1">
    <source>
        <dbReference type="ARBA" id="ARBA00022676"/>
    </source>
</evidence>
<name>A0A3N0ELY7_SINP1</name>
<keyword evidence="2 3" id="KW-0808">Transferase</keyword>
<dbReference type="Proteomes" id="UP000267469">
    <property type="component" value="Unassembled WGS sequence"/>
</dbReference>
<keyword evidence="1" id="KW-0328">Glycosyltransferase</keyword>
<dbReference type="CDD" id="cd03789">
    <property type="entry name" value="GT9_LPS_heptosyltransferase"/>
    <property type="match status" value="1"/>
</dbReference>
<dbReference type="AlphaFoldDB" id="A0A3N0ELY7"/>
<dbReference type="EMBL" id="RJTM01000057">
    <property type="protein sequence ID" value="RNL88679.1"/>
    <property type="molecule type" value="Genomic_DNA"/>
</dbReference>
<protein>
    <submittedName>
        <fullName evidence="3">Lipopolysaccharide heptosyltransferase family protein</fullName>
    </submittedName>
</protein>
<evidence type="ECO:0000256" key="2">
    <source>
        <dbReference type="ARBA" id="ARBA00022679"/>
    </source>
</evidence>
<dbReference type="Pfam" id="PF01075">
    <property type="entry name" value="Glyco_transf_9"/>
    <property type="match status" value="1"/>
</dbReference>
<dbReference type="SUPFAM" id="SSF53756">
    <property type="entry name" value="UDP-Glycosyltransferase/glycogen phosphorylase"/>
    <property type="match status" value="1"/>
</dbReference>
<dbReference type="GO" id="GO:0005829">
    <property type="term" value="C:cytosol"/>
    <property type="evidence" value="ECO:0007669"/>
    <property type="project" value="TreeGrafter"/>
</dbReference>